<organism evidence="2 5">
    <name type="scientific">Micrococcus luteus</name>
    <name type="common">Micrococcus lysodeikticus</name>
    <dbReference type="NCBI Taxonomy" id="1270"/>
    <lineage>
        <taxon>Bacteria</taxon>
        <taxon>Bacillati</taxon>
        <taxon>Actinomycetota</taxon>
        <taxon>Actinomycetes</taxon>
        <taxon>Micrococcales</taxon>
        <taxon>Micrococcaceae</taxon>
        <taxon>Micrococcus</taxon>
    </lineage>
</organism>
<dbReference type="EMBL" id="FRCE01000008">
    <property type="protein sequence ID" value="SHL70073.1"/>
    <property type="molecule type" value="Genomic_DNA"/>
</dbReference>
<dbReference type="Proteomes" id="UP000184253">
    <property type="component" value="Unassembled WGS sequence"/>
</dbReference>
<protein>
    <submittedName>
        <fullName evidence="2">Uncharacterized protein</fullName>
    </submittedName>
</protein>
<reference evidence="2" key="2">
    <citation type="submission" date="2023-06" db="EMBL/GenBank/DDBJ databases">
        <title>lsaBGC provides a comprehensive framework for evolutionary analysis of biosynthetic gene clusters within focal taxa.</title>
        <authorList>
            <person name="Salamzade R."/>
            <person name="Sandstrom S."/>
            <person name="Kalan L.R."/>
        </authorList>
    </citation>
    <scope>NUCLEOTIDE SEQUENCE</scope>
    <source>
        <strain evidence="2">P3-SID899</strain>
    </source>
</reference>
<dbReference type="GeneID" id="93362997"/>
<name>A0A031IP25_MICLU</name>
<dbReference type="Proteomes" id="UP001205867">
    <property type="component" value="Unassembled WGS sequence"/>
</dbReference>
<comment type="caution">
    <text evidence="2">The sequence shown here is derived from an EMBL/GenBank/DDBJ whole genome shotgun (WGS) entry which is preliminary data.</text>
</comment>
<evidence type="ECO:0000313" key="3">
    <source>
        <dbReference type="EMBL" id="SHL70073.1"/>
    </source>
</evidence>
<sequence length="52" mass="5477">MPYWSVLYLALGGLLLGAAWSMRTQKAPLWAIVIVLVLAGMAIAASFLTVGA</sequence>
<accession>A0A653IRT3</accession>
<proteinExistence type="predicted"/>
<feature type="transmembrane region" description="Helical" evidence="1">
    <location>
        <begin position="31"/>
        <end position="50"/>
    </location>
</feature>
<evidence type="ECO:0000313" key="2">
    <source>
        <dbReference type="EMBL" id="MCV7629313.1"/>
    </source>
</evidence>
<keyword evidence="1" id="KW-0812">Transmembrane</keyword>
<keyword evidence="1" id="KW-0472">Membrane</keyword>
<accession>A0A031IP25</accession>
<dbReference type="RefSeq" id="WP_004167696.1">
    <property type="nucleotide sequence ID" value="NZ_CABIZL010000009.1"/>
</dbReference>
<evidence type="ECO:0000256" key="1">
    <source>
        <dbReference type="SAM" id="Phobius"/>
    </source>
</evidence>
<keyword evidence="1" id="KW-1133">Transmembrane helix</keyword>
<gene>
    <name evidence="2" type="ORF">M3A82_008160</name>
    <name evidence="3" type="ORF">SAMN04487849_108108</name>
</gene>
<reference evidence="3 4" key="1">
    <citation type="submission" date="2016-11" db="EMBL/GenBank/DDBJ databases">
        <authorList>
            <person name="Varghese N."/>
            <person name="Submissions S."/>
        </authorList>
    </citation>
    <scope>NUCLEOTIDE SEQUENCE [LARGE SCALE GENOMIC DNA]</scope>
    <source>
        <strain evidence="3 4">VTM4R57</strain>
    </source>
</reference>
<evidence type="ECO:0000313" key="4">
    <source>
        <dbReference type="Proteomes" id="UP000184253"/>
    </source>
</evidence>
<accession>A0A653M9S6</accession>
<dbReference type="AlphaFoldDB" id="A0A031IP25"/>
<dbReference type="EMBL" id="JALXKZ020000018">
    <property type="protein sequence ID" value="MCV7629313.1"/>
    <property type="molecule type" value="Genomic_DNA"/>
</dbReference>
<evidence type="ECO:0000313" key="5">
    <source>
        <dbReference type="Proteomes" id="UP001205867"/>
    </source>
</evidence>